<evidence type="ECO:0000313" key="7">
    <source>
        <dbReference type="Proteomes" id="UP000018542"/>
    </source>
</evidence>
<dbReference type="GO" id="GO:0019693">
    <property type="term" value="P:ribose phosphate metabolic process"/>
    <property type="evidence" value="ECO:0007669"/>
    <property type="project" value="TreeGrafter"/>
</dbReference>
<evidence type="ECO:0000313" key="6">
    <source>
        <dbReference type="EMBL" id="AHB47517.1"/>
    </source>
</evidence>
<evidence type="ECO:0000256" key="2">
    <source>
        <dbReference type="ARBA" id="ARBA00001946"/>
    </source>
</evidence>
<dbReference type="GO" id="GO:0034432">
    <property type="term" value="F:bis(5'-adenosyl)-pentaphosphatase activity"/>
    <property type="evidence" value="ECO:0007669"/>
    <property type="project" value="TreeGrafter"/>
</dbReference>
<feature type="short sequence motif" description="Nudix box" evidence="4">
    <location>
        <begin position="56"/>
        <end position="77"/>
    </location>
</feature>
<dbReference type="InterPro" id="IPR015797">
    <property type="entry name" value="NUDIX_hydrolase-like_dom_sf"/>
</dbReference>
<dbReference type="PANTHER" id="PTHR11839">
    <property type="entry name" value="UDP/ADP-SUGAR PYROPHOSPHATASE"/>
    <property type="match status" value="1"/>
</dbReference>
<evidence type="ECO:0000256" key="1">
    <source>
        <dbReference type="ARBA" id="ARBA00001936"/>
    </source>
</evidence>
<dbReference type="PROSITE" id="PS51462">
    <property type="entry name" value="NUDIX"/>
    <property type="match status" value="1"/>
</dbReference>
<gene>
    <name evidence="4" type="primary">rppH</name>
    <name evidence="4" type="synonym">nudH</name>
    <name evidence="6" type="ORF">W911_02400</name>
</gene>
<dbReference type="HAMAP" id="MF_00298">
    <property type="entry name" value="Nudix_RppH"/>
    <property type="match status" value="1"/>
</dbReference>
<dbReference type="GO" id="GO:0006753">
    <property type="term" value="P:nucleoside phosphate metabolic process"/>
    <property type="evidence" value="ECO:0007669"/>
    <property type="project" value="TreeGrafter"/>
</dbReference>
<dbReference type="InterPro" id="IPR000086">
    <property type="entry name" value="NUDIX_hydrolase_dom"/>
</dbReference>
<sequence length="174" mass="20193">MMKHADVTVPAAPLDLPYRFSVGIMLLNPQGLVWTGRRLPKWVGDRSAHIWQMPQGGIDEGEAPIDAAYRELREETGITSAEVVAEMPQWLTYELPEQLLGVALKGKYRGQRQRWFAMRFWGDDSEIDIQPRGAKAEFDRWRWREMSELPELIVSFKKPVYQTLVERFAYLAQN</sequence>
<organism evidence="6 7">
    <name type="scientific">Hyphomicrobium nitrativorans NL23</name>
    <dbReference type="NCBI Taxonomy" id="1029756"/>
    <lineage>
        <taxon>Bacteria</taxon>
        <taxon>Pseudomonadati</taxon>
        <taxon>Pseudomonadota</taxon>
        <taxon>Alphaproteobacteria</taxon>
        <taxon>Hyphomicrobiales</taxon>
        <taxon>Hyphomicrobiaceae</taxon>
        <taxon>Hyphomicrobium</taxon>
    </lineage>
</organism>
<dbReference type="InterPro" id="IPR022927">
    <property type="entry name" value="RppH"/>
</dbReference>
<evidence type="ECO:0000256" key="3">
    <source>
        <dbReference type="ARBA" id="ARBA00022801"/>
    </source>
</evidence>
<keyword evidence="3 4" id="KW-0378">Hydrolase</keyword>
<comment type="similarity">
    <text evidence="4">Belongs to the Nudix hydrolase family. RppH subfamily.</text>
</comment>
<dbReference type="Proteomes" id="UP000018542">
    <property type="component" value="Chromosome"/>
</dbReference>
<dbReference type="InterPro" id="IPR020084">
    <property type="entry name" value="NUDIX_hydrolase_CS"/>
</dbReference>
<evidence type="ECO:0000256" key="4">
    <source>
        <dbReference type="HAMAP-Rule" id="MF_00298"/>
    </source>
</evidence>
<dbReference type="PATRIC" id="fig|1029756.8.peg.510"/>
<dbReference type="PROSITE" id="PS00893">
    <property type="entry name" value="NUDIX_BOX"/>
    <property type="match status" value="1"/>
</dbReference>
<dbReference type="NCBIfam" id="NF001938">
    <property type="entry name" value="PRK00714.1-5"/>
    <property type="match status" value="1"/>
</dbReference>
<dbReference type="GO" id="GO:0008893">
    <property type="term" value="F:guanosine-3',5'-bis(diphosphate) 3'-diphosphatase activity"/>
    <property type="evidence" value="ECO:0007669"/>
    <property type="project" value="TreeGrafter"/>
</dbReference>
<reference evidence="6 7" key="1">
    <citation type="journal article" date="2014" name="Genome Announc.">
        <title>Complete Genome Sequence of Hyphomicrobium nitrativorans Strain NL23, a Denitrifying Bacterium Isolated from Biofilm of a Methanol-Fed Denitrification System Treating Seawater at the Montreal Biodome.</title>
        <authorList>
            <person name="Martineau C."/>
            <person name="Villeneuve C."/>
            <person name="Mauffrey F."/>
            <person name="Villemur R."/>
        </authorList>
    </citation>
    <scope>NUCLEOTIDE SEQUENCE [LARGE SCALE GENOMIC DNA]</scope>
    <source>
        <strain evidence="6">NL23</strain>
    </source>
</reference>
<comment type="cofactor">
    <cofactor evidence="4">
        <name>a divalent metal cation</name>
        <dbReference type="ChEBI" id="CHEBI:60240"/>
    </cofactor>
</comment>
<dbReference type="EMBL" id="CP006912">
    <property type="protein sequence ID" value="AHB47517.1"/>
    <property type="molecule type" value="Genomic_DNA"/>
</dbReference>
<dbReference type="HOGENOM" id="CLU_087195_3_0_5"/>
<dbReference type="InterPro" id="IPR020476">
    <property type="entry name" value="Nudix_hydrolase"/>
</dbReference>
<dbReference type="EC" id="3.6.1.-" evidence="4"/>
<comment type="cofactor">
    <cofactor evidence="1">
        <name>Mn(2+)</name>
        <dbReference type="ChEBI" id="CHEBI:29035"/>
    </cofactor>
</comment>
<protein>
    <recommendedName>
        <fullName evidence="4">RNA pyrophosphohydrolase</fullName>
        <ecNumber evidence="4">3.6.1.-</ecNumber>
    </recommendedName>
    <alternativeName>
        <fullName evidence="4">(Di)nucleoside polyphosphate hydrolase</fullName>
    </alternativeName>
</protein>
<dbReference type="PANTHER" id="PTHR11839:SF22">
    <property type="entry name" value="NUDIX HYDROLASE 26, CHLOROPLASTIC"/>
    <property type="match status" value="1"/>
</dbReference>
<dbReference type="PRINTS" id="PR00502">
    <property type="entry name" value="NUDIXFAMILY"/>
</dbReference>
<evidence type="ECO:0000259" key="5">
    <source>
        <dbReference type="PROSITE" id="PS51462"/>
    </source>
</evidence>
<dbReference type="Pfam" id="PF00293">
    <property type="entry name" value="NUDIX"/>
    <property type="match status" value="1"/>
</dbReference>
<dbReference type="CDD" id="cd03671">
    <property type="entry name" value="NUDIX_Ap4A_hydrolase_plant_like"/>
    <property type="match status" value="1"/>
</dbReference>
<proteinExistence type="inferred from homology"/>
<comment type="cofactor">
    <cofactor evidence="2">
        <name>Mg(2+)</name>
        <dbReference type="ChEBI" id="CHEBI:18420"/>
    </cofactor>
</comment>
<dbReference type="KEGG" id="hni:W911_02400"/>
<dbReference type="Gene3D" id="3.90.79.10">
    <property type="entry name" value="Nucleoside Triphosphate Pyrophosphohydrolase"/>
    <property type="match status" value="1"/>
</dbReference>
<comment type="function">
    <text evidence="4">Accelerates the degradation of transcripts by removing pyrophosphate from the 5'-end of triphosphorylated RNA, leading to a more labile monophosphorylated state that can stimulate subsequent ribonuclease cleavage.</text>
</comment>
<name>V5SAQ8_9HYPH</name>
<dbReference type="STRING" id="1029756.W911_02400"/>
<keyword evidence="7" id="KW-1185">Reference proteome</keyword>
<dbReference type="SUPFAM" id="SSF55811">
    <property type="entry name" value="Nudix"/>
    <property type="match status" value="1"/>
</dbReference>
<feature type="domain" description="Nudix hydrolase" evidence="5">
    <location>
        <begin position="17"/>
        <end position="166"/>
    </location>
</feature>
<dbReference type="AlphaFoldDB" id="V5SAQ8"/>
<accession>V5SAQ8</accession>